<dbReference type="Proteomes" id="UP000751190">
    <property type="component" value="Unassembled WGS sequence"/>
</dbReference>
<feature type="region of interest" description="Disordered" evidence="3">
    <location>
        <begin position="1099"/>
        <end position="1121"/>
    </location>
</feature>
<keyword evidence="5" id="KW-1185">Reference proteome</keyword>
<dbReference type="InterPro" id="IPR000225">
    <property type="entry name" value="Armadillo"/>
</dbReference>
<feature type="region of interest" description="Disordered" evidence="3">
    <location>
        <begin position="719"/>
        <end position="792"/>
    </location>
</feature>
<dbReference type="InterPro" id="IPR016024">
    <property type="entry name" value="ARM-type_fold"/>
</dbReference>
<feature type="compositionally biased region" description="Low complexity" evidence="3">
    <location>
        <begin position="1139"/>
        <end position="1149"/>
    </location>
</feature>
<feature type="compositionally biased region" description="Low complexity" evidence="3">
    <location>
        <begin position="827"/>
        <end position="836"/>
    </location>
</feature>
<keyword evidence="2" id="KW-0175">Coiled coil</keyword>
<feature type="region of interest" description="Disordered" evidence="3">
    <location>
        <begin position="508"/>
        <end position="686"/>
    </location>
</feature>
<feature type="compositionally biased region" description="Low complexity" evidence="3">
    <location>
        <begin position="592"/>
        <end position="609"/>
    </location>
</feature>
<dbReference type="InterPro" id="IPR011989">
    <property type="entry name" value="ARM-like"/>
</dbReference>
<feature type="region of interest" description="Disordered" evidence="3">
    <location>
        <begin position="822"/>
        <end position="863"/>
    </location>
</feature>
<feature type="compositionally biased region" description="Polar residues" evidence="3">
    <location>
        <begin position="761"/>
        <end position="770"/>
    </location>
</feature>
<feature type="compositionally biased region" description="Low complexity" evidence="3">
    <location>
        <begin position="673"/>
        <end position="686"/>
    </location>
</feature>
<feature type="region of interest" description="Disordered" evidence="3">
    <location>
        <begin position="926"/>
        <end position="945"/>
    </location>
</feature>
<evidence type="ECO:0000313" key="4">
    <source>
        <dbReference type="EMBL" id="KAG8465577.1"/>
    </source>
</evidence>
<feature type="repeat" description="ARM" evidence="1">
    <location>
        <begin position="182"/>
        <end position="210"/>
    </location>
</feature>
<evidence type="ECO:0000313" key="5">
    <source>
        <dbReference type="Proteomes" id="UP000751190"/>
    </source>
</evidence>
<dbReference type="PROSITE" id="PS50096">
    <property type="entry name" value="IQ"/>
    <property type="match status" value="3"/>
</dbReference>
<accession>A0A8J6C8P5</accession>
<feature type="region of interest" description="Disordered" evidence="3">
    <location>
        <begin position="284"/>
        <end position="308"/>
    </location>
</feature>
<proteinExistence type="predicted"/>
<dbReference type="AlphaFoldDB" id="A0A8J6C8P5"/>
<feature type="region of interest" description="Disordered" evidence="3">
    <location>
        <begin position="1"/>
        <end position="32"/>
    </location>
</feature>
<feature type="compositionally biased region" description="Basic residues" evidence="3">
    <location>
        <begin position="400"/>
        <end position="410"/>
    </location>
</feature>
<dbReference type="PROSITE" id="PS50176">
    <property type="entry name" value="ARM_REPEAT"/>
    <property type="match status" value="1"/>
</dbReference>
<comment type="caution">
    <text evidence="4">The sequence shown here is derived from an EMBL/GenBank/DDBJ whole genome shotgun (WGS) entry which is preliminary data.</text>
</comment>
<reference evidence="4" key="1">
    <citation type="submission" date="2021-05" db="EMBL/GenBank/DDBJ databases">
        <title>The genome of the haptophyte Pavlova lutheri (Diacronema luteri, Pavlovales) - a model for lipid biosynthesis in eukaryotic algae.</title>
        <authorList>
            <person name="Hulatt C.J."/>
            <person name="Posewitz M.C."/>
        </authorList>
    </citation>
    <scope>NUCLEOTIDE SEQUENCE</scope>
    <source>
        <strain evidence="4">NIVA-4/92</strain>
    </source>
</reference>
<evidence type="ECO:0000256" key="2">
    <source>
        <dbReference type="SAM" id="Coils"/>
    </source>
</evidence>
<evidence type="ECO:0000256" key="1">
    <source>
        <dbReference type="PROSITE-ProRule" id="PRU00259"/>
    </source>
</evidence>
<feature type="region of interest" description="Disordered" evidence="3">
    <location>
        <begin position="1139"/>
        <end position="1165"/>
    </location>
</feature>
<feature type="region of interest" description="Disordered" evidence="3">
    <location>
        <begin position="362"/>
        <end position="482"/>
    </location>
</feature>
<dbReference type="Gene3D" id="1.25.10.10">
    <property type="entry name" value="Leucine-rich Repeat Variant"/>
    <property type="match status" value="1"/>
</dbReference>
<feature type="compositionally biased region" description="Low complexity" evidence="3">
    <location>
        <begin position="363"/>
        <end position="384"/>
    </location>
</feature>
<dbReference type="OrthoDB" id="10683901at2759"/>
<dbReference type="Pfam" id="PF00514">
    <property type="entry name" value="Arm"/>
    <property type="match status" value="1"/>
</dbReference>
<feature type="compositionally biased region" description="Low complexity" evidence="3">
    <location>
        <begin position="440"/>
        <end position="460"/>
    </location>
</feature>
<feature type="compositionally biased region" description="Basic and acidic residues" evidence="3">
    <location>
        <begin position="520"/>
        <end position="534"/>
    </location>
</feature>
<name>A0A8J6C8P5_DIALT</name>
<gene>
    <name evidence="4" type="ORF">KFE25_002884</name>
</gene>
<feature type="compositionally biased region" description="Low complexity" evidence="3">
    <location>
        <begin position="552"/>
        <end position="584"/>
    </location>
</feature>
<dbReference type="PANTHER" id="PTHR36910">
    <property type="match status" value="1"/>
</dbReference>
<dbReference type="PANTHER" id="PTHR36910:SF3">
    <property type="match status" value="1"/>
</dbReference>
<evidence type="ECO:0000256" key="3">
    <source>
        <dbReference type="SAM" id="MobiDB-lite"/>
    </source>
</evidence>
<organism evidence="4 5">
    <name type="scientific">Diacronema lutheri</name>
    <name type="common">Unicellular marine alga</name>
    <name type="synonym">Monochrysis lutheri</name>
    <dbReference type="NCBI Taxonomy" id="2081491"/>
    <lineage>
        <taxon>Eukaryota</taxon>
        <taxon>Haptista</taxon>
        <taxon>Haptophyta</taxon>
        <taxon>Pavlovophyceae</taxon>
        <taxon>Pavlovales</taxon>
        <taxon>Pavlovaceae</taxon>
        <taxon>Diacronema</taxon>
    </lineage>
</organism>
<sequence length="1217" mass="126905">MEQLPWMGKGERSRTRPPESPGKRHRPPGFMNMAPMTASLQRRHDRMKAEVAEGEREMRNLMETIGRELRKSGEGEGNGLAAVREGEGERYSENDLTGVSVGIGAGATQAIVDFAAIIEAVSAQGEWVVADAVSRSGVLHVLVPALAAMANADNAEALLCTGLSGVVNVAGMGSAQAILDAGGLELLLDLLASTHENVQFYAAAGLENLASITAVAMDTDVYAKLYDARAEKVLELLHATENQWLETCAKDALANVHRAPARRWFRAAVTIEAAARGLIARRRLGKGLPPPTSRDATELNGASAVSSAERARRESLARRLAEETVRTEWELWAAVEIQRIERGRAGRTRVARLRAERAERAALRAGAHGTDAARRAAAAPAAATSGGGEQDAAVAIQRVARGRSARRAPRHGPPAEAGGARVAQDDDAGDGEAVQASGMAGTAQSSGHGAHAAPAAAVAPARDEQGMRAPTPTDLAPVTSPAAAPASAAAVSAADETRAGALAVWELQKEQPHSQQPHSQEPHSQEPHNQEPHRQQSHSQQPHSQEPHNQEPHSQQPHSQESHSQQPHSQQPHNQEPHSQQPHSQESHRQQPHSQQPHRQQPHSQQPHRQQPHRQQPHSQQPHSQQPHSQQPHRQQPHPPSASARAPDAASAHDASGVELPHAGASFRPDLQPPAAAGAMRGAMHAPAADVTRALAADAQTQTAAAKLTVAPFAREARAPAAADGLQPPPSRARAAARVSTRDAGTLTDDLSASKMASLGSKLTRQQTSRLAARAKRDGTQPGTTRLHARTRANKAAAGAVTVAVGGACAAAAAPAVAARAPERTAAHSPAAAPSEPRAEPPPTSPASFDDGARTPARRRRCSPAPRAAGAFVAGLAAPSWLLLLHRPPWADNLRGYYRNSPDEPIEHRRQLGAHTANGSPWAARIERSRPQPASAGQRSGRGTVARAAARAGTPLAATMERPRALSDCAGGGAALGCGAALGGGFASALGAQCSAAEWSCAGASAQCGAAEWSCASACAQCGAAEWSCAGIDVLGVRTFRMRPATAGARAHPAPRAPGAVATARAASAGGARTARTFRSAGASMLSPAEQQRGRLAGVSSASATHSPFGHPSARNLGQRSASLTRADVSIAIYEASLPRPSSSSSNRSVMHRSADRAARSLRTAAAPTSLARALWPEELGRKGEGAPSSWLPLGGRLPQMPFAAGVAEGGGHEWKR</sequence>
<feature type="compositionally biased region" description="Low complexity" evidence="3">
    <location>
        <begin position="617"/>
        <end position="634"/>
    </location>
</feature>
<dbReference type="EMBL" id="JAGTXO010000010">
    <property type="protein sequence ID" value="KAG8465577.1"/>
    <property type="molecule type" value="Genomic_DNA"/>
</dbReference>
<dbReference type="SUPFAM" id="SSF48371">
    <property type="entry name" value="ARM repeat"/>
    <property type="match status" value="1"/>
</dbReference>
<dbReference type="SMART" id="SM00185">
    <property type="entry name" value="ARM"/>
    <property type="match status" value="1"/>
</dbReference>
<feature type="compositionally biased region" description="Low complexity" evidence="3">
    <location>
        <begin position="641"/>
        <end position="655"/>
    </location>
</feature>
<feature type="coiled-coil region" evidence="2">
    <location>
        <begin position="37"/>
        <end position="64"/>
    </location>
</feature>
<protein>
    <submittedName>
        <fullName evidence="4">Uncharacterized protein</fullName>
    </submittedName>
</protein>